<feature type="transmembrane region" description="Helical" evidence="1">
    <location>
        <begin position="6"/>
        <end position="25"/>
    </location>
</feature>
<accession>A0A7Z7YVD4</accession>
<name>A0A7Z7YVD4_STACP</name>
<proteinExistence type="predicted"/>
<comment type="caution">
    <text evidence="2">The sequence shown here is derived from an EMBL/GenBank/DDBJ whole genome shotgun (WGS) entry which is preliminary data.</text>
</comment>
<evidence type="ECO:0000313" key="3">
    <source>
        <dbReference type="Proteomes" id="UP000291949"/>
    </source>
</evidence>
<dbReference type="EMBL" id="SCHC01000002">
    <property type="protein sequence ID" value="TBW76735.1"/>
    <property type="molecule type" value="Genomic_DNA"/>
</dbReference>
<organism evidence="2 3">
    <name type="scientific">Staphylococcus capitis</name>
    <dbReference type="NCBI Taxonomy" id="29388"/>
    <lineage>
        <taxon>Bacteria</taxon>
        <taxon>Bacillati</taxon>
        <taxon>Bacillota</taxon>
        <taxon>Bacilli</taxon>
        <taxon>Bacillales</taxon>
        <taxon>Staphylococcaceae</taxon>
        <taxon>Staphylococcus</taxon>
    </lineage>
</organism>
<keyword evidence="1" id="KW-0812">Transmembrane</keyword>
<reference evidence="2 3" key="1">
    <citation type="journal article" date="2019" name="Sci. Transl. Med.">
        <title>Quorum sensing between bacterial species on the skin protects against epidermal injury in atopic dermatitis.</title>
        <authorList>
            <person name="Williams M.R."/>
        </authorList>
    </citation>
    <scope>NUCLEOTIDE SEQUENCE [LARGE SCALE GENOMIC DNA]</scope>
    <source>
        <strain evidence="2 3">H8</strain>
    </source>
</reference>
<feature type="transmembrane region" description="Helical" evidence="1">
    <location>
        <begin position="89"/>
        <end position="106"/>
    </location>
</feature>
<dbReference type="RefSeq" id="WP_002432312.1">
    <property type="nucleotide sequence ID" value="NZ_AP014956.1"/>
</dbReference>
<evidence type="ECO:0000313" key="2">
    <source>
        <dbReference type="EMBL" id="TBW76735.1"/>
    </source>
</evidence>
<sequence length="112" mass="13293">MKIILLLVVFLVFGVLWNIIINKYLPTILTDVKNKKYDERQSQMVVEIFAKTLLWTVFSLIVAILLKVCDFTDSQKNVFTRFFSNYPELHYLILISGFLIIFYYHTKKKYSA</sequence>
<dbReference type="AlphaFoldDB" id="A0A7Z7YVD4"/>
<protein>
    <submittedName>
        <fullName evidence="2">Uncharacterized protein</fullName>
    </submittedName>
</protein>
<feature type="transmembrane region" description="Helical" evidence="1">
    <location>
        <begin position="45"/>
        <end position="66"/>
    </location>
</feature>
<keyword evidence="1" id="KW-1133">Transmembrane helix</keyword>
<dbReference type="Proteomes" id="UP000291949">
    <property type="component" value="Unassembled WGS sequence"/>
</dbReference>
<keyword evidence="1" id="KW-0472">Membrane</keyword>
<gene>
    <name evidence="2" type="ORF">EQ811_07665</name>
</gene>
<evidence type="ECO:0000256" key="1">
    <source>
        <dbReference type="SAM" id="Phobius"/>
    </source>
</evidence>